<proteinExistence type="predicted"/>
<feature type="transmembrane region" description="Helical" evidence="1">
    <location>
        <begin position="74"/>
        <end position="95"/>
    </location>
</feature>
<feature type="transmembrane region" description="Helical" evidence="1">
    <location>
        <begin position="197"/>
        <end position="218"/>
    </location>
</feature>
<dbReference type="PANTHER" id="PTHR37305">
    <property type="entry name" value="INTEGRAL MEMBRANE PROTEIN-RELATED"/>
    <property type="match status" value="1"/>
</dbReference>
<feature type="transmembrane region" description="Helical" evidence="1">
    <location>
        <begin position="169"/>
        <end position="190"/>
    </location>
</feature>
<keyword evidence="1" id="KW-1133">Transmembrane helix</keyword>
<reference evidence="2" key="1">
    <citation type="journal article" date="2015" name="Nature">
        <title>Complex archaea that bridge the gap between prokaryotes and eukaryotes.</title>
        <authorList>
            <person name="Spang A."/>
            <person name="Saw J.H."/>
            <person name="Jorgensen S.L."/>
            <person name="Zaremba-Niedzwiedzka K."/>
            <person name="Martijn J."/>
            <person name="Lind A.E."/>
            <person name="van Eijk R."/>
            <person name="Schleper C."/>
            <person name="Guy L."/>
            <person name="Ettema T.J."/>
        </authorList>
    </citation>
    <scope>NUCLEOTIDE SEQUENCE</scope>
</reference>
<accession>A0A0F9W5R3</accession>
<sequence>MDGFVIALRAELYVALRSSSTRLVVLLPALISALQLLLVSFRSAGEQARDALSGQGFGQGTAEGADAWGALVDAISTGLTLTGLTLVAYAAWSFAGDKDSGALRHLLIRRVSRRALVAAKLVNAHIMGLISVVLMLAVALLVGNGLWDFGPVVEDGYELIGTAEIHAEIRLGLVLALIPLPAAIALGMLISVSTQNATQAITAALGLTLALDIFKGLMGDFSDYLYVNYQSSLLNESYLDDVSRLVRGYSDVMIDPTLLQLNQWAPWPQMLALVIASLIVVQYRKL</sequence>
<feature type="transmembrane region" description="Helical" evidence="1">
    <location>
        <begin position="23"/>
        <end position="41"/>
    </location>
</feature>
<dbReference type="AlphaFoldDB" id="A0A0F9W5R3"/>
<feature type="transmembrane region" description="Helical" evidence="1">
    <location>
        <begin position="264"/>
        <end position="283"/>
    </location>
</feature>
<organism evidence="2">
    <name type="scientific">marine sediment metagenome</name>
    <dbReference type="NCBI Taxonomy" id="412755"/>
    <lineage>
        <taxon>unclassified sequences</taxon>
        <taxon>metagenomes</taxon>
        <taxon>ecological metagenomes</taxon>
    </lineage>
</organism>
<name>A0A0F9W5R3_9ZZZZ</name>
<dbReference type="PANTHER" id="PTHR37305:SF1">
    <property type="entry name" value="MEMBRANE PROTEIN"/>
    <property type="match status" value="1"/>
</dbReference>
<evidence type="ECO:0000313" key="2">
    <source>
        <dbReference type="EMBL" id="KKO12626.1"/>
    </source>
</evidence>
<dbReference type="GO" id="GO:0140359">
    <property type="term" value="F:ABC-type transporter activity"/>
    <property type="evidence" value="ECO:0007669"/>
    <property type="project" value="InterPro"/>
</dbReference>
<dbReference type="EMBL" id="LAZR01000001">
    <property type="protein sequence ID" value="KKO12626.1"/>
    <property type="molecule type" value="Genomic_DNA"/>
</dbReference>
<feature type="transmembrane region" description="Helical" evidence="1">
    <location>
        <begin position="116"/>
        <end position="142"/>
    </location>
</feature>
<gene>
    <name evidence="2" type="ORF">LCGC14_0006410</name>
</gene>
<comment type="caution">
    <text evidence="2">The sequence shown here is derived from an EMBL/GenBank/DDBJ whole genome shotgun (WGS) entry which is preliminary data.</text>
</comment>
<evidence type="ECO:0000256" key="1">
    <source>
        <dbReference type="SAM" id="Phobius"/>
    </source>
</evidence>
<keyword evidence="1" id="KW-0812">Transmembrane</keyword>
<dbReference type="Pfam" id="PF12679">
    <property type="entry name" value="ABC2_membrane_2"/>
    <property type="match status" value="1"/>
</dbReference>
<dbReference type="GO" id="GO:0005886">
    <property type="term" value="C:plasma membrane"/>
    <property type="evidence" value="ECO:0007669"/>
    <property type="project" value="UniProtKB-SubCell"/>
</dbReference>
<protein>
    <recommendedName>
        <fullName evidence="3">ABC-2 type transporter domain-containing protein</fullName>
    </recommendedName>
</protein>
<keyword evidence="1" id="KW-0472">Membrane</keyword>
<evidence type="ECO:0008006" key="3">
    <source>
        <dbReference type="Google" id="ProtNLM"/>
    </source>
</evidence>